<proteinExistence type="predicted"/>
<accession>A0A0F7ZSA0</accession>
<name>A0A0F7ZSA0_9HYPO</name>
<feature type="compositionally biased region" description="Basic and acidic residues" evidence="1">
    <location>
        <begin position="602"/>
        <end position="619"/>
    </location>
</feature>
<sequence>MVPRPAPKTAKRRRDSSDVEVPDTSAKKAKKAARKGFEESKTTLEQAEPYRILTAKMPVKALVADWSLGRNRVIQEEHVKALCKLFQRGDMKRASYPLAVLGTRSAVECMLRQMGYGGDMTDVDNMPAFDDWLLVNGRPVELLDGQHRIEALKRYVSETGAGEEELSIGIANALPPELNLALRMNRRDPTMGDSHGDIWVQLVAAASKDPNIFHGNVAEMEAQMLRALHLGGEASFPLRRLVTIWRNERWRQMTTRRCETTVGRATFQISTWDWMICHRTDDFWFMAFRRVLGTLAQLPGDAARLVSSADWKLMSASLVAERTREQVQALFYPGHPGEPVSVAGERNPKLLRAFDDRGYRDVYERVLRTPALRFPDIHRITGLSQGQGRVLSRVLDHVVRWPNLKRTIVANRRDNNKPPLRQDLEPALDYFGPTRLREAEKRLKVFFPPATPPRSSRESASVLLQQEVLEYVLEHLAAFQAHKARAYLDVVDGDPDNDLYAVRFREETWGGVLKIVRWYVGGDFRREWLPVEGSGGEPPGSEPSTQAASLTDAFCNYAAGLPMVFEDEKLRHRLQTSAFRTALAMWLSEQCDDAEPDGQGTRSDDGARGSRGSHAKDDESAVVVAAAAEAAQQRKSKATGPCRAICRRRRERRIGKNLRPQRHGVKPVRDSGQESWLDRTSTGADKPVQQAKESSLASLRAR</sequence>
<dbReference type="EMBL" id="KQ030596">
    <property type="protein sequence ID" value="KJZ70998.1"/>
    <property type="molecule type" value="Genomic_DNA"/>
</dbReference>
<evidence type="ECO:0000256" key="1">
    <source>
        <dbReference type="SAM" id="MobiDB-lite"/>
    </source>
</evidence>
<dbReference type="OrthoDB" id="5152434at2759"/>
<protein>
    <recommendedName>
        <fullName evidence="4">DGQHR domain-containing protein</fullName>
    </recommendedName>
</protein>
<evidence type="ECO:0000313" key="3">
    <source>
        <dbReference type="Proteomes" id="UP000054481"/>
    </source>
</evidence>
<gene>
    <name evidence="2" type="ORF">HIM_09609</name>
</gene>
<feature type="compositionally biased region" description="Low complexity" evidence="1">
    <location>
        <begin position="621"/>
        <end position="633"/>
    </location>
</feature>
<keyword evidence="3" id="KW-1185">Reference proteome</keyword>
<dbReference type="Proteomes" id="UP000054481">
    <property type="component" value="Unassembled WGS sequence"/>
</dbReference>
<dbReference type="AlphaFoldDB" id="A0A0F7ZSA0"/>
<feature type="compositionally biased region" description="Basic residues" evidence="1">
    <location>
        <begin position="645"/>
        <end position="666"/>
    </location>
</feature>
<reference evidence="2 3" key="1">
    <citation type="journal article" date="2014" name="Genome Biol. Evol.">
        <title>Comparative genomics and transcriptomics analyses reveal divergent lifestyle features of nematode endoparasitic fungus Hirsutella minnesotensis.</title>
        <authorList>
            <person name="Lai Y."/>
            <person name="Liu K."/>
            <person name="Zhang X."/>
            <person name="Zhang X."/>
            <person name="Li K."/>
            <person name="Wang N."/>
            <person name="Shu C."/>
            <person name="Wu Y."/>
            <person name="Wang C."/>
            <person name="Bushley K.E."/>
            <person name="Xiang M."/>
            <person name="Liu X."/>
        </authorList>
    </citation>
    <scope>NUCLEOTIDE SEQUENCE [LARGE SCALE GENOMIC DNA]</scope>
    <source>
        <strain evidence="2 3">3608</strain>
    </source>
</reference>
<organism evidence="2 3">
    <name type="scientific">Hirsutella minnesotensis 3608</name>
    <dbReference type="NCBI Taxonomy" id="1043627"/>
    <lineage>
        <taxon>Eukaryota</taxon>
        <taxon>Fungi</taxon>
        <taxon>Dikarya</taxon>
        <taxon>Ascomycota</taxon>
        <taxon>Pezizomycotina</taxon>
        <taxon>Sordariomycetes</taxon>
        <taxon>Hypocreomycetidae</taxon>
        <taxon>Hypocreales</taxon>
        <taxon>Ophiocordycipitaceae</taxon>
        <taxon>Hirsutella</taxon>
    </lineage>
</organism>
<feature type="region of interest" description="Disordered" evidence="1">
    <location>
        <begin position="592"/>
        <end position="702"/>
    </location>
</feature>
<feature type="compositionally biased region" description="Polar residues" evidence="1">
    <location>
        <begin position="691"/>
        <end position="702"/>
    </location>
</feature>
<evidence type="ECO:0000313" key="2">
    <source>
        <dbReference type="EMBL" id="KJZ70998.1"/>
    </source>
</evidence>
<feature type="region of interest" description="Disordered" evidence="1">
    <location>
        <begin position="1"/>
        <end position="40"/>
    </location>
</feature>
<evidence type="ECO:0008006" key="4">
    <source>
        <dbReference type="Google" id="ProtNLM"/>
    </source>
</evidence>